<protein>
    <submittedName>
        <fullName evidence="5">MarR family winged helix-turn-helix transcriptional regulator</fullName>
    </submittedName>
</protein>
<keyword evidence="1" id="KW-0805">Transcription regulation</keyword>
<evidence type="ECO:0000256" key="2">
    <source>
        <dbReference type="ARBA" id="ARBA00023125"/>
    </source>
</evidence>
<dbReference type="PANTHER" id="PTHR33164">
    <property type="entry name" value="TRANSCRIPTIONAL REGULATOR, MARR FAMILY"/>
    <property type="match status" value="1"/>
</dbReference>
<evidence type="ECO:0000256" key="3">
    <source>
        <dbReference type="ARBA" id="ARBA00023163"/>
    </source>
</evidence>
<dbReference type="InterPro" id="IPR036388">
    <property type="entry name" value="WH-like_DNA-bd_sf"/>
</dbReference>
<comment type="caution">
    <text evidence="5">The sequence shown here is derived from an EMBL/GenBank/DDBJ whole genome shotgun (WGS) entry which is preliminary data.</text>
</comment>
<gene>
    <name evidence="5" type="ORF">ACFOKA_06635</name>
</gene>
<dbReference type="PROSITE" id="PS50995">
    <property type="entry name" value="HTH_MARR_2"/>
    <property type="match status" value="1"/>
</dbReference>
<evidence type="ECO:0000259" key="4">
    <source>
        <dbReference type="PROSITE" id="PS50995"/>
    </source>
</evidence>
<accession>A0ABV7D318</accession>
<organism evidence="5 6">
    <name type="scientific">Kordiimonas pumila</name>
    <dbReference type="NCBI Taxonomy" id="2161677"/>
    <lineage>
        <taxon>Bacteria</taxon>
        <taxon>Pseudomonadati</taxon>
        <taxon>Pseudomonadota</taxon>
        <taxon>Alphaproteobacteria</taxon>
        <taxon>Kordiimonadales</taxon>
        <taxon>Kordiimonadaceae</taxon>
        <taxon>Kordiimonas</taxon>
    </lineage>
</organism>
<dbReference type="Proteomes" id="UP001595444">
    <property type="component" value="Unassembled WGS sequence"/>
</dbReference>
<dbReference type="InterPro" id="IPR000835">
    <property type="entry name" value="HTH_MarR-typ"/>
</dbReference>
<evidence type="ECO:0000313" key="5">
    <source>
        <dbReference type="EMBL" id="MFC3051571.1"/>
    </source>
</evidence>
<dbReference type="InterPro" id="IPR039422">
    <property type="entry name" value="MarR/SlyA-like"/>
</dbReference>
<keyword evidence="3" id="KW-0804">Transcription</keyword>
<dbReference type="InterPro" id="IPR023187">
    <property type="entry name" value="Tscrpt_reg_MarR-type_CS"/>
</dbReference>
<evidence type="ECO:0000313" key="6">
    <source>
        <dbReference type="Proteomes" id="UP001595444"/>
    </source>
</evidence>
<evidence type="ECO:0000256" key="1">
    <source>
        <dbReference type="ARBA" id="ARBA00023015"/>
    </source>
</evidence>
<proteinExistence type="predicted"/>
<feature type="domain" description="HTH marR-type" evidence="4">
    <location>
        <begin position="8"/>
        <end position="143"/>
    </location>
</feature>
<dbReference type="EMBL" id="JBHRSL010000004">
    <property type="protein sequence ID" value="MFC3051571.1"/>
    <property type="molecule type" value="Genomic_DNA"/>
</dbReference>
<keyword evidence="6" id="KW-1185">Reference proteome</keyword>
<dbReference type="SUPFAM" id="SSF46785">
    <property type="entry name" value="Winged helix' DNA-binding domain"/>
    <property type="match status" value="1"/>
</dbReference>
<dbReference type="RefSeq" id="WP_194215052.1">
    <property type="nucleotide sequence ID" value="NZ_CP061205.1"/>
</dbReference>
<sequence length="155" mass="17465">MSKYSSKAISTWHQLLQCYKSMERNIGGQLQNKHSQSLSRFDVLSQLCQASEDWLQVGELTRRLLDTAGSVSALLTRMEKEGLIERRLNPDDRRSFQVTVTAKGRSLHKEMASDYAKWVASAMEDISDQEREVLMGLLNRLSRAQKGSATGEISG</sequence>
<reference evidence="6" key="1">
    <citation type="journal article" date="2019" name="Int. J. Syst. Evol. Microbiol.">
        <title>The Global Catalogue of Microorganisms (GCM) 10K type strain sequencing project: providing services to taxonomists for standard genome sequencing and annotation.</title>
        <authorList>
            <consortium name="The Broad Institute Genomics Platform"/>
            <consortium name="The Broad Institute Genome Sequencing Center for Infectious Disease"/>
            <person name="Wu L."/>
            <person name="Ma J."/>
        </authorList>
    </citation>
    <scope>NUCLEOTIDE SEQUENCE [LARGE SCALE GENOMIC DNA]</scope>
    <source>
        <strain evidence="6">KCTC 62164</strain>
    </source>
</reference>
<dbReference type="PROSITE" id="PS01117">
    <property type="entry name" value="HTH_MARR_1"/>
    <property type="match status" value="1"/>
</dbReference>
<name>A0ABV7D318_9PROT</name>
<dbReference type="Pfam" id="PF12802">
    <property type="entry name" value="MarR_2"/>
    <property type="match status" value="1"/>
</dbReference>
<dbReference type="PANTHER" id="PTHR33164:SF43">
    <property type="entry name" value="HTH-TYPE TRANSCRIPTIONAL REPRESSOR YETL"/>
    <property type="match status" value="1"/>
</dbReference>
<dbReference type="InterPro" id="IPR036390">
    <property type="entry name" value="WH_DNA-bd_sf"/>
</dbReference>
<dbReference type="PRINTS" id="PR00598">
    <property type="entry name" value="HTHMARR"/>
</dbReference>
<dbReference type="Gene3D" id="1.10.10.10">
    <property type="entry name" value="Winged helix-like DNA-binding domain superfamily/Winged helix DNA-binding domain"/>
    <property type="match status" value="1"/>
</dbReference>
<keyword evidence="2" id="KW-0238">DNA-binding</keyword>
<dbReference type="SMART" id="SM00347">
    <property type="entry name" value="HTH_MARR"/>
    <property type="match status" value="1"/>
</dbReference>